<dbReference type="InterPro" id="IPR019826">
    <property type="entry name" value="Carboxylesterase_B_AS"/>
</dbReference>
<evidence type="ECO:0000256" key="5">
    <source>
        <dbReference type="ARBA" id="ARBA00023180"/>
    </source>
</evidence>
<keyword evidence="5" id="KW-0325">Glycoprotein</keyword>
<accession>A0A9N9SIS7</accession>
<name>A0A9N9SIS7_PHACE</name>
<protein>
    <recommendedName>
        <fullName evidence="6">Carboxylic ester hydrolase</fullName>
        <ecNumber evidence="6">3.1.1.-</ecNumber>
    </recommendedName>
</protein>
<evidence type="ECO:0000256" key="1">
    <source>
        <dbReference type="ARBA" id="ARBA00005964"/>
    </source>
</evidence>
<comment type="similarity">
    <text evidence="1 6">Belongs to the type-B carboxylesterase/lipase family.</text>
</comment>
<evidence type="ECO:0000256" key="3">
    <source>
        <dbReference type="ARBA" id="ARBA00022801"/>
    </source>
</evidence>
<dbReference type="EMBL" id="OU896713">
    <property type="protein sequence ID" value="CAG9823970.1"/>
    <property type="molecule type" value="Genomic_DNA"/>
</dbReference>
<keyword evidence="9" id="KW-1185">Reference proteome</keyword>
<dbReference type="GO" id="GO:0052689">
    <property type="term" value="F:carboxylic ester hydrolase activity"/>
    <property type="evidence" value="ECO:0007669"/>
    <property type="project" value="UniProtKB-KW"/>
</dbReference>
<evidence type="ECO:0000313" key="8">
    <source>
        <dbReference type="EMBL" id="CAG9823970.1"/>
    </source>
</evidence>
<dbReference type="InterPro" id="IPR002018">
    <property type="entry name" value="CarbesteraseB"/>
</dbReference>
<proteinExistence type="inferred from homology"/>
<reference evidence="8" key="1">
    <citation type="submission" date="2022-01" db="EMBL/GenBank/DDBJ databases">
        <authorList>
            <person name="King R."/>
        </authorList>
    </citation>
    <scope>NUCLEOTIDE SEQUENCE</scope>
</reference>
<dbReference type="AlphaFoldDB" id="A0A9N9SIS7"/>
<dbReference type="SUPFAM" id="SSF53474">
    <property type="entry name" value="alpha/beta-Hydrolases"/>
    <property type="match status" value="1"/>
</dbReference>
<evidence type="ECO:0000256" key="6">
    <source>
        <dbReference type="RuleBase" id="RU361235"/>
    </source>
</evidence>
<feature type="domain" description="Carboxylesterase type B" evidence="7">
    <location>
        <begin position="6"/>
        <end position="174"/>
    </location>
</feature>
<dbReference type="Proteomes" id="UP001153737">
    <property type="component" value="Chromosome 7"/>
</dbReference>
<evidence type="ECO:0000256" key="2">
    <source>
        <dbReference type="ARBA" id="ARBA00022487"/>
    </source>
</evidence>
<keyword evidence="3 6" id="KW-0378">Hydrolase</keyword>
<dbReference type="OrthoDB" id="19653at2759"/>
<evidence type="ECO:0000256" key="4">
    <source>
        <dbReference type="ARBA" id="ARBA00023157"/>
    </source>
</evidence>
<organism evidence="8 9">
    <name type="scientific">Phaedon cochleariae</name>
    <name type="common">Mustard beetle</name>
    <dbReference type="NCBI Taxonomy" id="80249"/>
    <lineage>
        <taxon>Eukaryota</taxon>
        <taxon>Metazoa</taxon>
        <taxon>Ecdysozoa</taxon>
        <taxon>Arthropoda</taxon>
        <taxon>Hexapoda</taxon>
        <taxon>Insecta</taxon>
        <taxon>Pterygota</taxon>
        <taxon>Neoptera</taxon>
        <taxon>Endopterygota</taxon>
        <taxon>Coleoptera</taxon>
        <taxon>Polyphaga</taxon>
        <taxon>Cucujiformia</taxon>
        <taxon>Chrysomeloidea</taxon>
        <taxon>Chrysomelidae</taxon>
        <taxon>Chrysomelinae</taxon>
        <taxon>Chrysomelini</taxon>
        <taxon>Phaedon</taxon>
    </lineage>
</organism>
<dbReference type="Gene3D" id="3.40.50.1820">
    <property type="entry name" value="alpha/beta hydrolase"/>
    <property type="match status" value="1"/>
</dbReference>
<dbReference type="PROSITE" id="PS00122">
    <property type="entry name" value="CARBOXYLESTERASE_B_1"/>
    <property type="match status" value="1"/>
</dbReference>
<sequence length="190" mass="20182">MRLTGSLAVLVYIHGGAFVSGDTTYAQLGPDYFLEEGLVFVSFNYRLGIFGFIGTEDLTCPGNVGLKDQVLALTWVQRNIAFFGGNPQNVTIFGESAGAASVAYHVQSDSSRGLFSAAILDSGTSLSPWALNRRARETAFAVGAALSIVTLDSENLINGLRKINATILQSKASEVSTLVEGCCFLNVMSI</sequence>
<keyword evidence="2" id="KW-0719">Serine esterase</keyword>
<evidence type="ECO:0000313" key="9">
    <source>
        <dbReference type="Proteomes" id="UP001153737"/>
    </source>
</evidence>
<dbReference type="PANTHER" id="PTHR43142">
    <property type="entry name" value="CARBOXYLIC ESTER HYDROLASE"/>
    <property type="match status" value="1"/>
</dbReference>
<evidence type="ECO:0000259" key="7">
    <source>
        <dbReference type="Pfam" id="PF00135"/>
    </source>
</evidence>
<dbReference type="Pfam" id="PF00135">
    <property type="entry name" value="COesterase"/>
    <property type="match status" value="1"/>
</dbReference>
<feature type="chain" id="PRO_5040544961" description="Carboxylic ester hydrolase" evidence="6">
    <location>
        <begin position="22"/>
        <end position="190"/>
    </location>
</feature>
<keyword evidence="6" id="KW-0732">Signal</keyword>
<gene>
    <name evidence="8" type="ORF">PHAECO_LOCUS10843</name>
</gene>
<dbReference type="EC" id="3.1.1.-" evidence="6"/>
<reference evidence="8" key="2">
    <citation type="submission" date="2022-10" db="EMBL/GenBank/DDBJ databases">
        <authorList>
            <consortium name="ENA_rothamsted_submissions"/>
            <consortium name="culmorum"/>
            <person name="King R."/>
        </authorList>
    </citation>
    <scope>NUCLEOTIDE SEQUENCE</scope>
</reference>
<feature type="signal peptide" evidence="6">
    <location>
        <begin position="1"/>
        <end position="21"/>
    </location>
</feature>
<keyword evidence="4" id="KW-1015">Disulfide bond</keyword>
<dbReference type="PANTHER" id="PTHR43142:SF1">
    <property type="entry name" value="CARBOXYLIC ESTER HYDROLASE"/>
    <property type="match status" value="1"/>
</dbReference>
<dbReference type="InterPro" id="IPR029058">
    <property type="entry name" value="AB_hydrolase_fold"/>
</dbReference>